<dbReference type="SMART" id="SM00867">
    <property type="entry name" value="YceI"/>
    <property type="match status" value="1"/>
</dbReference>
<dbReference type="InterPro" id="IPR007372">
    <property type="entry name" value="Lipid/polyisoprenoid-bd_YceI"/>
</dbReference>
<organism evidence="3 4">
    <name type="scientific">Thermogemmatispora tikiterensis</name>
    <dbReference type="NCBI Taxonomy" id="1825093"/>
    <lineage>
        <taxon>Bacteria</taxon>
        <taxon>Bacillati</taxon>
        <taxon>Chloroflexota</taxon>
        <taxon>Ktedonobacteria</taxon>
        <taxon>Thermogemmatisporales</taxon>
        <taxon>Thermogemmatisporaceae</taxon>
        <taxon>Thermogemmatispora</taxon>
    </lineage>
</organism>
<comment type="caution">
    <text evidence="3">The sequence shown here is derived from an EMBL/GenBank/DDBJ whole genome shotgun (WGS) entry which is preliminary data.</text>
</comment>
<gene>
    <name evidence="3" type="ORF">A4R35_22200</name>
</gene>
<sequence length="190" mass="21159">MSWRFDPAHSSIEFSAKHMMITTVRGRFKQWSGTIEFDEAHPEATRVAVEIDAASLDSDQPQRDAHLKSADFLDIEHYPTITFSSTRAEPLSATTGKLYGDLTIRGVTRPVVLDVSLEGRSRDWQGKRRLGFTATTSLNRKDWGLNWNVALEAGGWLVSERIDVHIEAQLIEEESAASQESQTQAAGTQG</sequence>
<proteinExistence type="inferred from homology"/>
<evidence type="ECO:0000259" key="2">
    <source>
        <dbReference type="SMART" id="SM00867"/>
    </source>
</evidence>
<evidence type="ECO:0000313" key="4">
    <source>
        <dbReference type="Proteomes" id="UP000248706"/>
    </source>
</evidence>
<keyword evidence="4" id="KW-1185">Reference proteome</keyword>
<dbReference type="PANTHER" id="PTHR34406:SF1">
    <property type="entry name" value="PROTEIN YCEI"/>
    <property type="match status" value="1"/>
</dbReference>
<dbReference type="InterPro" id="IPR036761">
    <property type="entry name" value="TTHA0802/YceI-like_sf"/>
</dbReference>
<dbReference type="PANTHER" id="PTHR34406">
    <property type="entry name" value="PROTEIN YCEI"/>
    <property type="match status" value="1"/>
</dbReference>
<dbReference type="Pfam" id="PF04264">
    <property type="entry name" value="YceI"/>
    <property type="match status" value="1"/>
</dbReference>
<dbReference type="RefSeq" id="WP_112433411.1">
    <property type="nucleotide sequence ID" value="NZ_MCIF01000002.1"/>
</dbReference>
<feature type="domain" description="Lipid/polyisoprenoid-binding YceI-like" evidence="2">
    <location>
        <begin position="2"/>
        <end position="171"/>
    </location>
</feature>
<reference evidence="3 4" key="1">
    <citation type="submission" date="2016-08" db="EMBL/GenBank/DDBJ databases">
        <title>Analysis of Carbohydrate Active Enzymes in Thermogemmatispora T81 Reveals Carbohydrate Degradation Ability.</title>
        <authorList>
            <person name="Tomazini A."/>
            <person name="Lal S."/>
            <person name="Stott M."/>
            <person name="Henrissat B."/>
            <person name="Polikarpov I."/>
            <person name="Sparling R."/>
            <person name="Levin D.B."/>
        </authorList>
    </citation>
    <scope>NUCLEOTIDE SEQUENCE [LARGE SCALE GENOMIC DNA]</scope>
    <source>
        <strain evidence="3 4">T81</strain>
    </source>
</reference>
<name>A0A328VM19_9CHLR</name>
<accession>A0A328VM19</accession>
<dbReference type="EMBL" id="MCIF01000002">
    <property type="protein sequence ID" value="RAQ98269.1"/>
    <property type="molecule type" value="Genomic_DNA"/>
</dbReference>
<comment type="similarity">
    <text evidence="1">Belongs to the UPF0312 family.</text>
</comment>
<dbReference type="AlphaFoldDB" id="A0A328VM19"/>
<dbReference type="Gene3D" id="2.40.128.110">
    <property type="entry name" value="Lipid/polyisoprenoid-binding, YceI-like"/>
    <property type="match status" value="1"/>
</dbReference>
<evidence type="ECO:0000313" key="3">
    <source>
        <dbReference type="EMBL" id="RAQ98269.1"/>
    </source>
</evidence>
<dbReference type="OrthoDB" id="9811006at2"/>
<dbReference type="SUPFAM" id="SSF101874">
    <property type="entry name" value="YceI-like"/>
    <property type="match status" value="1"/>
</dbReference>
<evidence type="ECO:0000256" key="1">
    <source>
        <dbReference type="ARBA" id="ARBA00008812"/>
    </source>
</evidence>
<dbReference type="Proteomes" id="UP000248706">
    <property type="component" value="Unassembled WGS sequence"/>
</dbReference>
<protein>
    <recommendedName>
        <fullName evidence="2">Lipid/polyisoprenoid-binding YceI-like domain-containing protein</fullName>
    </recommendedName>
</protein>